<proteinExistence type="predicted"/>
<feature type="compositionally biased region" description="Basic and acidic residues" evidence="1">
    <location>
        <begin position="192"/>
        <end position="201"/>
    </location>
</feature>
<dbReference type="Proteomes" id="UP000289152">
    <property type="component" value="Unassembled WGS sequence"/>
</dbReference>
<feature type="compositionally biased region" description="Basic and acidic residues" evidence="1">
    <location>
        <begin position="221"/>
        <end position="237"/>
    </location>
</feature>
<evidence type="ECO:0000313" key="4">
    <source>
        <dbReference type="Proteomes" id="UP000289152"/>
    </source>
</evidence>
<evidence type="ECO:0000313" key="3">
    <source>
        <dbReference type="EMBL" id="RXK38765.1"/>
    </source>
</evidence>
<dbReference type="InParanoid" id="A0A4Q1BLT1"/>
<feature type="compositionally biased region" description="Polar residues" evidence="1">
    <location>
        <begin position="173"/>
        <end position="190"/>
    </location>
</feature>
<feature type="compositionally biased region" description="Basic and acidic residues" evidence="1">
    <location>
        <begin position="251"/>
        <end position="266"/>
    </location>
</feature>
<dbReference type="InterPro" id="IPR022226">
    <property type="entry name" value="DUF3752"/>
</dbReference>
<comment type="caution">
    <text evidence="3">The sequence shown here is derived from an EMBL/GenBank/DDBJ whole genome shotgun (WGS) entry which is preliminary data.</text>
</comment>
<gene>
    <name evidence="3" type="ORF">M231_03941</name>
</gene>
<dbReference type="AlphaFoldDB" id="A0A4Q1BLT1"/>
<dbReference type="EMBL" id="SDIL01000042">
    <property type="protein sequence ID" value="RXK38765.1"/>
    <property type="molecule type" value="Genomic_DNA"/>
</dbReference>
<protein>
    <recommendedName>
        <fullName evidence="2">DUF3752 domain-containing protein</fullName>
    </recommendedName>
</protein>
<dbReference type="Pfam" id="PF12572">
    <property type="entry name" value="DUF3752"/>
    <property type="match status" value="1"/>
</dbReference>
<feature type="compositionally biased region" description="Basic and acidic residues" evidence="1">
    <location>
        <begin position="109"/>
        <end position="152"/>
    </location>
</feature>
<dbReference type="PANTHER" id="PTHR46370:SF1">
    <property type="entry name" value="GPALPP MOTIFS-CONTAINING PROTEIN 1"/>
    <property type="match status" value="1"/>
</dbReference>
<name>A0A4Q1BLT1_TREME</name>
<organism evidence="3 4">
    <name type="scientific">Tremella mesenterica</name>
    <name type="common">Jelly fungus</name>
    <dbReference type="NCBI Taxonomy" id="5217"/>
    <lineage>
        <taxon>Eukaryota</taxon>
        <taxon>Fungi</taxon>
        <taxon>Dikarya</taxon>
        <taxon>Basidiomycota</taxon>
        <taxon>Agaricomycotina</taxon>
        <taxon>Tremellomycetes</taxon>
        <taxon>Tremellales</taxon>
        <taxon>Tremellaceae</taxon>
        <taxon>Tremella</taxon>
    </lineage>
</organism>
<evidence type="ECO:0000259" key="2">
    <source>
        <dbReference type="Pfam" id="PF12572"/>
    </source>
</evidence>
<dbReference type="VEuPathDB" id="FungiDB:TREMEDRAFT_34237"/>
<evidence type="ECO:0000256" key="1">
    <source>
        <dbReference type="SAM" id="MobiDB-lite"/>
    </source>
</evidence>
<sequence length="308" mass="34700">MPIGPTLPPHLARPTSESGDEDEDDYGPSLPPHLLAARNALSKENEDSYGPTSYPSIGPSRSSSSSKPSIGPIGPSRPSLDVDSNNNNRRPQQREQRRETDDEDDDDEIGPKPDHTPGVEKSAVEEFLEREKRRNEALEDDDKPKKPKREEWMLVPPTSGVLASVDPLRKRPTTFNRSSKITEVDTTWTETPAERIQREQDELAGIQRKRDPVHVSGGAGEDVRKRRRDEEVAEEVKRHNREIRGPSLMEQHAKKPKNEEEHPVIWDREKMLGVGGRLLSESERAQKIKDAKGLNDRFGHSKQGAFSI</sequence>
<feature type="compositionally biased region" description="Low complexity" evidence="1">
    <location>
        <begin position="55"/>
        <end position="90"/>
    </location>
</feature>
<accession>A0A4Q1BLT1</accession>
<dbReference type="PANTHER" id="PTHR46370">
    <property type="entry name" value="GPALPP MOTIFS-CONTAINING PROTEIN 1"/>
    <property type="match status" value="1"/>
</dbReference>
<feature type="region of interest" description="Disordered" evidence="1">
    <location>
        <begin position="1"/>
        <end position="266"/>
    </location>
</feature>
<feature type="domain" description="DUF3752" evidence="2">
    <location>
        <begin position="156"/>
        <end position="299"/>
    </location>
</feature>
<keyword evidence="4" id="KW-1185">Reference proteome</keyword>
<dbReference type="OrthoDB" id="73491at2759"/>
<dbReference type="InterPro" id="IPR046331">
    <property type="entry name" value="GPAM1-like"/>
</dbReference>
<reference evidence="3 4" key="1">
    <citation type="submission" date="2016-06" db="EMBL/GenBank/DDBJ databases">
        <title>Evolution of pathogenesis and genome organization in the Tremellales.</title>
        <authorList>
            <person name="Cuomo C."/>
            <person name="Litvintseva A."/>
            <person name="Heitman J."/>
            <person name="Chen Y."/>
            <person name="Sun S."/>
            <person name="Springer D."/>
            <person name="Dromer F."/>
            <person name="Young S."/>
            <person name="Zeng Q."/>
            <person name="Chapman S."/>
            <person name="Gujja S."/>
            <person name="Saif S."/>
            <person name="Birren B."/>
        </authorList>
    </citation>
    <scope>NUCLEOTIDE SEQUENCE [LARGE SCALE GENOMIC DNA]</scope>
    <source>
        <strain evidence="3 4">ATCC 28783</strain>
    </source>
</reference>